<name>A0A4D9DK52_9SAUR</name>
<feature type="region of interest" description="Disordered" evidence="1">
    <location>
        <begin position="77"/>
        <end position="220"/>
    </location>
</feature>
<protein>
    <submittedName>
        <fullName evidence="2">Pituitary-specific positive transcription factor 1</fullName>
    </submittedName>
</protein>
<reference evidence="2 3" key="1">
    <citation type="submission" date="2019-04" db="EMBL/GenBank/DDBJ databases">
        <title>Draft genome of the big-headed turtle Platysternon megacephalum.</title>
        <authorList>
            <person name="Gong S."/>
        </authorList>
    </citation>
    <scope>NUCLEOTIDE SEQUENCE [LARGE SCALE GENOMIC DNA]</scope>
    <source>
        <strain evidence="2">DO16091913</strain>
        <tissue evidence="2">Muscle</tissue>
    </source>
</reference>
<feature type="compositionally biased region" description="Basic and acidic residues" evidence="1">
    <location>
        <begin position="33"/>
        <end position="45"/>
    </location>
</feature>
<organism evidence="2 3">
    <name type="scientific">Platysternon megacephalum</name>
    <name type="common">big-headed turtle</name>
    <dbReference type="NCBI Taxonomy" id="55544"/>
    <lineage>
        <taxon>Eukaryota</taxon>
        <taxon>Metazoa</taxon>
        <taxon>Chordata</taxon>
        <taxon>Craniata</taxon>
        <taxon>Vertebrata</taxon>
        <taxon>Euteleostomi</taxon>
        <taxon>Archelosauria</taxon>
        <taxon>Testudinata</taxon>
        <taxon>Testudines</taxon>
        <taxon>Cryptodira</taxon>
        <taxon>Durocryptodira</taxon>
        <taxon>Testudinoidea</taxon>
        <taxon>Platysternidae</taxon>
        <taxon>Platysternon</taxon>
    </lineage>
</organism>
<dbReference type="AlphaFoldDB" id="A0A4D9DK52"/>
<evidence type="ECO:0000313" key="2">
    <source>
        <dbReference type="EMBL" id="TFJ95382.1"/>
    </source>
</evidence>
<feature type="region of interest" description="Disordered" evidence="1">
    <location>
        <begin position="26"/>
        <end position="45"/>
    </location>
</feature>
<comment type="caution">
    <text evidence="2">The sequence shown here is derived from an EMBL/GenBank/DDBJ whole genome shotgun (WGS) entry which is preliminary data.</text>
</comment>
<sequence>MAGRSQLPSGIPRLRCPGKAAAGGHFPLPCLQRKGEQTVSEERSPVGRTWLTARRLGKGGGGEASCRRQTVLQTQKALGSCPQTWHGGGSRKDRDRAPRVRGACQPSAALRPRWTPPPGTCQGAAQPGWAPPAPSGGENPHAANPISAASLLPDPPTPPRGSRACGGKEEGGETGSDPRPSGGERQPLGEEVTLPSAGFPGPGQIIVPPPRAAGAGRAAG</sequence>
<keyword evidence="3" id="KW-1185">Reference proteome</keyword>
<proteinExistence type="predicted"/>
<evidence type="ECO:0000313" key="3">
    <source>
        <dbReference type="Proteomes" id="UP000297703"/>
    </source>
</evidence>
<gene>
    <name evidence="2" type="ORF">DR999_PMT23085</name>
</gene>
<accession>A0A4D9DK52</accession>
<dbReference type="Proteomes" id="UP000297703">
    <property type="component" value="Unassembled WGS sequence"/>
</dbReference>
<evidence type="ECO:0000256" key="1">
    <source>
        <dbReference type="SAM" id="MobiDB-lite"/>
    </source>
</evidence>
<dbReference type="EMBL" id="QXTE01008017">
    <property type="protein sequence ID" value="TFJ95382.1"/>
    <property type="molecule type" value="Genomic_DNA"/>
</dbReference>
<reference evidence="2 3" key="2">
    <citation type="submission" date="2019-04" db="EMBL/GenBank/DDBJ databases">
        <title>The genome sequence of big-headed turtle.</title>
        <authorList>
            <person name="Gong S."/>
        </authorList>
    </citation>
    <scope>NUCLEOTIDE SEQUENCE [LARGE SCALE GENOMIC DNA]</scope>
    <source>
        <strain evidence="2">DO16091913</strain>
        <tissue evidence="2">Muscle</tissue>
    </source>
</reference>